<feature type="compositionally biased region" description="Acidic residues" evidence="4">
    <location>
        <begin position="251"/>
        <end position="263"/>
    </location>
</feature>
<organism evidence="6 7">
    <name type="scientific">Eutrema salsugineum</name>
    <name type="common">Saltwater cress</name>
    <name type="synonym">Sisymbrium salsugineum</name>
    <dbReference type="NCBI Taxonomy" id="72664"/>
    <lineage>
        <taxon>Eukaryota</taxon>
        <taxon>Viridiplantae</taxon>
        <taxon>Streptophyta</taxon>
        <taxon>Embryophyta</taxon>
        <taxon>Tracheophyta</taxon>
        <taxon>Spermatophyta</taxon>
        <taxon>Magnoliopsida</taxon>
        <taxon>eudicotyledons</taxon>
        <taxon>Gunneridae</taxon>
        <taxon>Pentapetalae</taxon>
        <taxon>rosids</taxon>
        <taxon>malvids</taxon>
        <taxon>Brassicales</taxon>
        <taxon>Brassicaceae</taxon>
        <taxon>Eutremeae</taxon>
        <taxon>Eutrema</taxon>
    </lineage>
</organism>
<protein>
    <recommendedName>
        <fullName evidence="5">DEK-C domain-containing protein</fullName>
    </recommendedName>
</protein>
<keyword evidence="2" id="KW-0143">Chaperone</keyword>
<evidence type="ECO:0000313" key="6">
    <source>
        <dbReference type="EMBL" id="ESQ38766.1"/>
    </source>
</evidence>
<feature type="region of interest" description="Disordered" evidence="4">
    <location>
        <begin position="376"/>
        <end position="500"/>
    </location>
</feature>
<evidence type="ECO:0000256" key="1">
    <source>
        <dbReference type="ARBA" id="ARBA00004123"/>
    </source>
</evidence>
<evidence type="ECO:0000313" key="7">
    <source>
        <dbReference type="Proteomes" id="UP000030689"/>
    </source>
</evidence>
<proteinExistence type="predicted"/>
<dbReference type="EMBL" id="KI517537">
    <property type="protein sequence ID" value="ESQ38766.1"/>
    <property type="molecule type" value="Genomic_DNA"/>
</dbReference>
<feature type="compositionally biased region" description="Basic residues" evidence="4">
    <location>
        <begin position="267"/>
        <end position="276"/>
    </location>
</feature>
<feature type="domain" description="DEK-C" evidence="5">
    <location>
        <begin position="156"/>
        <end position="220"/>
    </location>
</feature>
<evidence type="ECO:0000256" key="2">
    <source>
        <dbReference type="ARBA" id="ARBA00023186"/>
    </source>
</evidence>
<dbReference type="PANTHER" id="PTHR15410:SF2">
    <property type="entry name" value="HIRA-INTERACTING PROTEIN 3"/>
    <property type="match status" value="1"/>
</dbReference>
<feature type="compositionally biased region" description="Acidic residues" evidence="4">
    <location>
        <begin position="435"/>
        <end position="500"/>
    </location>
</feature>
<dbReference type="InterPro" id="IPR019098">
    <property type="entry name" value="Histone_chaperone_domain_CHZ"/>
</dbReference>
<feature type="compositionally biased region" description="Basic and acidic residues" evidence="4">
    <location>
        <begin position="101"/>
        <end position="137"/>
    </location>
</feature>
<dbReference type="OMA" id="KITMGLL"/>
<sequence length="500" mass="56694">MRDVRNGDFTTTTMEIADKTDSKDAKATDMESQILSAMRSRVTYLREKADSFTFESVRRLLEEDLKLEKYALDVHKSFVKQHLVECLEGAEDDGTAENSQETEKKDDVTPTKEAAKLSKEHKAEKDAKEDMTDEKMDASPVMGLLTEENASKPVAEDSKEVLQSEIKKALRKRSSYIKANSEKITMGLLRRLLEQDLKLEKYSLDPYKKFINEELDEVLQAPDATKPSTEAKKKTVTKKVKSTSAKKLGSEDEISSSDGEDEEVNVRKKTAQKGKLLKPEGTGKRKRENKKLASAKKTKQKDLQSDSEEGNNVSSSEKSVKKPETATAGYGKRVERLKSVIKSCGMSISPSVYRKAKQAPEEKREDTLIKELTEMLAKEGLSSNPSEKEIKEVRKRKEITKELEGIDTSNIVSSSRRRSSASFVPPPKPKKTEESESDESEDSENDEEEEEEDGEEEEEEEEEEQEQEQEQEQGEEEEEKEGDEEKEEKEGDEEVEEEKE</sequence>
<dbReference type="eggNOG" id="ENOG502QQUQ">
    <property type="taxonomic scope" value="Eukaryota"/>
</dbReference>
<evidence type="ECO:0000259" key="5">
    <source>
        <dbReference type="PROSITE" id="PS51998"/>
    </source>
</evidence>
<dbReference type="Proteomes" id="UP000030689">
    <property type="component" value="Unassembled WGS sequence"/>
</dbReference>
<feature type="compositionally biased region" description="Basic residues" evidence="4">
    <location>
        <begin position="284"/>
        <end position="299"/>
    </location>
</feature>
<dbReference type="KEGG" id="eus:EUTSA_v10029139mg"/>
<dbReference type="AlphaFoldDB" id="V4N139"/>
<dbReference type="InterPro" id="IPR014876">
    <property type="entry name" value="DEK_C"/>
</dbReference>
<dbReference type="GO" id="GO:0005634">
    <property type="term" value="C:nucleus"/>
    <property type="evidence" value="ECO:0007669"/>
    <property type="project" value="UniProtKB-SubCell"/>
</dbReference>
<dbReference type="Pfam" id="PF09649">
    <property type="entry name" value="CHZ"/>
    <property type="match status" value="1"/>
</dbReference>
<dbReference type="SMART" id="SM01082">
    <property type="entry name" value="CHZ"/>
    <property type="match status" value="1"/>
</dbReference>
<dbReference type="PROSITE" id="PS51998">
    <property type="entry name" value="DEK_C"/>
    <property type="match status" value="1"/>
</dbReference>
<evidence type="ECO:0000256" key="3">
    <source>
        <dbReference type="ARBA" id="ARBA00023242"/>
    </source>
</evidence>
<dbReference type="STRING" id="72664.V4N139"/>
<name>V4N139_EUTSA</name>
<evidence type="ECO:0000256" key="4">
    <source>
        <dbReference type="SAM" id="MobiDB-lite"/>
    </source>
</evidence>
<accession>V4N139</accession>
<dbReference type="Gramene" id="ESQ38766">
    <property type="protein sequence ID" value="ESQ38766"/>
    <property type="gene ID" value="EUTSA_v10029139mg"/>
</dbReference>
<dbReference type="PANTHER" id="PTHR15410">
    <property type="entry name" value="HIRA-INTERACTING PROTEIN 3"/>
    <property type="match status" value="1"/>
</dbReference>
<gene>
    <name evidence="6" type="ORF">EUTSA_v10029139mg</name>
</gene>
<keyword evidence="7" id="KW-1185">Reference proteome</keyword>
<feature type="region of interest" description="Disordered" evidence="4">
    <location>
        <begin position="90"/>
        <end position="138"/>
    </location>
</feature>
<feature type="non-terminal residue" evidence="6">
    <location>
        <position position="500"/>
    </location>
</feature>
<feature type="region of interest" description="Disordered" evidence="4">
    <location>
        <begin position="219"/>
        <end position="334"/>
    </location>
</feature>
<reference evidence="6 7" key="1">
    <citation type="journal article" date="2013" name="Front. Plant Sci.">
        <title>The Reference Genome of the Halophytic Plant Eutrema salsugineum.</title>
        <authorList>
            <person name="Yang R."/>
            <person name="Jarvis D.E."/>
            <person name="Chen H."/>
            <person name="Beilstein M.A."/>
            <person name="Grimwood J."/>
            <person name="Jenkins J."/>
            <person name="Shu S."/>
            <person name="Prochnik S."/>
            <person name="Xin M."/>
            <person name="Ma C."/>
            <person name="Schmutz J."/>
            <person name="Wing R.A."/>
            <person name="Mitchell-Olds T."/>
            <person name="Schumaker K.S."/>
            <person name="Wang X."/>
        </authorList>
    </citation>
    <scope>NUCLEOTIDE SEQUENCE [LARGE SCALE GENOMIC DNA]</scope>
</reference>
<dbReference type="InterPro" id="IPR037647">
    <property type="entry name" value="HIRIP3"/>
</dbReference>
<keyword evidence="3" id="KW-0539">Nucleus</keyword>
<comment type="subcellular location">
    <subcellularLocation>
        <location evidence="1">Nucleus</location>
    </subcellularLocation>
</comment>